<protein>
    <submittedName>
        <fullName evidence="1">Uncharacterized protein</fullName>
    </submittedName>
</protein>
<dbReference type="EMBL" id="BK032557">
    <property type="protein sequence ID" value="DAF47692.1"/>
    <property type="molecule type" value="Genomic_DNA"/>
</dbReference>
<proteinExistence type="predicted"/>
<evidence type="ECO:0000313" key="1">
    <source>
        <dbReference type="EMBL" id="DAF47692.1"/>
    </source>
</evidence>
<organism evidence="1">
    <name type="scientific">Myoviridae sp. ctByu2</name>
    <dbReference type="NCBI Taxonomy" id="2827668"/>
    <lineage>
        <taxon>Viruses</taxon>
        <taxon>Duplodnaviria</taxon>
        <taxon>Heunggongvirae</taxon>
        <taxon>Uroviricota</taxon>
        <taxon>Caudoviricetes</taxon>
    </lineage>
</organism>
<sequence>MILLGVIFVLLACMTKKKFWRILFWILAILIVFF</sequence>
<name>A0A8S5S9G7_9CAUD</name>
<accession>A0A8S5S9G7</accession>
<reference evidence="1" key="1">
    <citation type="journal article" date="2021" name="Proc. Natl. Acad. Sci. U.S.A.">
        <title>A Catalog of Tens of Thousands of Viruses from Human Metagenomes Reveals Hidden Associations with Chronic Diseases.</title>
        <authorList>
            <person name="Tisza M.J."/>
            <person name="Buck C.B."/>
        </authorList>
    </citation>
    <scope>NUCLEOTIDE SEQUENCE</scope>
    <source>
        <strain evidence="1">CtByu2</strain>
    </source>
</reference>